<dbReference type="Gene3D" id="1.10.10.60">
    <property type="entry name" value="Homeodomain-like"/>
    <property type="match status" value="1"/>
</dbReference>
<keyword evidence="4" id="KW-1185">Reference proteome</keyword>
<dbReference type="InterPro" id="IPR006600">
    <property type="entry name" value="HTH_CenpB_DNA-bd_dom"/>
</dbReference>
<name>A0A8C4QGB8_EPTBU</name>
<reference evidence="3" key="1">
    <citation type="submission" date="2025-08" db="UniProtKB">
        <authorList>
            <consortium name="Ensembl"/>
        </authorList>
    </citation>
    <scope>IDENTIFICATION</scope>
</reference>
<dbReference type="AlphaFoldDB" id="A0A8C4QGB8"/>
<feature type="domain" description="HTH CENPB-type" evidence="2">
    <location>
        <begin position="40"/>
        <end position="111"/>
    </location>
</feature>
<proteinExistence type="predicted"/>
<protein>
    <recommendedName>
        <fullName evidence="2">HTH CENPB-type domain-containing protein</fullName>
    </recommendedName>
</protein>
<dbReference type="SMART" id="SM00674">
    <property type="entry name" value="CENPB"/>
    <property type="match status" value="1"/>
</dbReference>
<reference evidence="3" key="2">
    <citation type="submission" date="2025-09" db="UniProtKB">
        <authorList>
            <consortium name="Ensembl"/>
        </authorList>
    </citation>
    <scope>IDENTIFICATION</scope>
</reference>
<evidence type="ECO:0000313" key="3">
    <source>
        <dbReference type="Ensembl" id="ENSEBUP00000015039.1"/>
    </source>
</evidence>
<dbReference type="SUPFAM" id="SSF46689">
    <property type="entry name" value="Homeodomain-like"/>
    <property type="match status" value="1"/>
</dbReference>
<accession>A0A8C4QGB8</accession>
<keyword evidence="1" id="KW-0238">DNA-binding</keyword>
<dbReference type="InterPro" id="IPR009057">
    <property type="entry name" value="Homeodomain-like_sf"/>
</dbReference>
<dbReference type="PROSITE" id="PS51253">
    <property type="entry name" value="HTH_CENPB"/>
    <property type="match status" value="1"/>
</dbReference>
<dbReference type="GeneTree" id="ENSGT00940000169054"/>
<dbReference type="Proteomes" id="UP000694388">
    <property type="component" value="Unplaced"/>
</dbReference>
<dbReference type="OMA" id="KATRGWC"/>
<evidence type="ECO:0000313" key="4">
    <source>
        <dbReference type="Proteomes" id="UP000694388"/>
    </source>
</evidence>
<organism evidence="3 4">
    <name type="scientific">Eptatretus burgeri</name>
    <name type="common">Inshore hagfish</name>
    <dbReference type="NCBI Taxonomy" id="7764"/>
    <lineage>
        <taxon>Eukaryota</taxon>
        <taxon>Metazoa</taxon>
        <taxon>Chordata</taxon>
        <taxon>Craniata</taxon>
        <taxon>Vertebrata</taxon>
        <taxon>Cyclostomata</taxon>
        <taxon>Myxini</taxon>
        <taxon>Myxiniformes</taxon>
        <taxon>Myxinidae</taxon>
        <taxon>Eptatretinae</taxon>
        <taxon>Eptatretus</taxon>
    </lineage>
</organism>
<dbReference type="Pfam" id="PF03221">
    <property type="entry name" value="HTH_Tnp_Tc5"/>
    <property type="match status" value="1"/>
</dbReference>
<dbReference type="GO" id="GO:0003677">
    <property type="term" value="F:DNA binding"/>
    <property type="evidence" value="ECO:0007669"/>
    <property type="project" value="UniProtKB-KW"/>
</dbReference>
<evidence type="ECO:0000256" key="1">
    <source>
        <dbReference type="ARBA" id="ARBA00023125"/>
    </source>
</evidence>
<dbReference type="Ensembl" id="ENSEBUT00000015615.1">
    <property type="protein sequence ID" value="ENSEBUP00000015039.1"/>
    <property type="gene ID" value="ENSEBUG00000009478.1"/>
</dbReference>
<evidence type="ECO:0000259" key="2">
    <source>
        <dbReference type="PROSITE" id="PS51253"/>
    </source>
</evidence>
<sequence length="187" mass="21531">MTSKIHFGNREAGRRFGMDESVIRRWRTSKATIEKMPRKKALRGKSAKWPQLTEHLVAWVLEKRAKGSAISTLALRMKVKSLAEEDDIGDFIASPSWAYTFMARHQLSARCRTLISQHIPDNMPNEKTSFLKCFISNNMNGTEDDIWKEETVNDSDSNVDLLSLDSDKELRAIFDEESIDEDFLRFS</sequence>